<accession>A0A167KFN4</accession>
<protein>
    <submittedName>
        <fullName evidence="1">Uncharacterized protein</fullName>
    </submittedName>
</protein>
<organism evidence="1 2">
    <name type="scientific">Phycomyces blakesleeanus (strain ATCC 8743b / DSM 1359 / FGSC 10004 / NBRC 33097 / NRRL 1555)</name>
    <dbReference type="NCBI Taxonomy" id="763407"/>
    <lineage>
        <taxon>Eukaryota</taxon>
        <taxon>Fungi</taxon>
        <taxon>Fungi incertae sedis</taxon>
        <taxon>Mucoromycota</taxon>
        <taxon>Mucoromycotina</taxon>
        <taxon>Mucoromycetes</taxon>
        <taxon>Mucorales</taxon>
        <taxon>Phycomycetaceae</taxon>
        <taxon>Phycomyces</taxon>
    </lineage>
</organism>
<dbReference type="VEuPathDB" id="FungiDB:PHYBLDRAFT_160329"/>
<dbReference type="RefSeq" id="XP_018286029.1">
    <property type="nucleotide sequence ID" value="XM_018434164.1"/>
</dbReference>
<dbReference type="AlphaFoldDB" id="A0A167KFN4"/>
<dbReference type="Proteomes" id="UP000077315">
    <property type="component" value="Unassembled WGS sequence"/>
</dbReference>
<reference evidence="2" key="1">
    <citation type="submission" date="2015-06" db="EMBL/GenBank/DDBJ databases">
        <title>Expansion of signal transduction pathways in fungi by whole-genome duplication.</title>
        <authorList>
            <consortium name="DOE Joint Genome Institute"/>
            <person name="Corrochano L.M."/>
            <person name="Kuo A."/>
            <person name="Marcet-Houben M."/>
            <person name="Polaino S."/>
            <person name="Salamov A."/>
            <person name="Villalobos J.M."/>
            <person name="Alvarez M.I."/>
            <person name="Avalos J."/>
            <person name="Benito E.P."/>
            <person name="Benoit I."/>
            <person name="Burger G."/>
            <person name="Camino L.P."/>
            <person name="Canovas D."/>
            <person name="Cerda-Olmedo E."/>
            <person name="Cheng J.-F."/>
            <person name="Dominguez A."/>
            <person name="Elias M."/>
            <person name="Eslava A.P."/>
            <person name="Glaser F."/>
            <person name="Grimwood J."/>
            <person name="Gutierrez G."/>
            <person name="Heitman J."/>
            <person name="Henrissat B."/>
            <person name="Iturriaga E.A."/>
            <person name="Lang B.F."/>
            <person name="Lavin J.L."/>
            <person name="Lee S."/>
            <person name="Li W."/>
            <person name="Lindquist E."/>
            <person name="Lopez-Garcia S."/>
            <person name="Luque E.M."/>
            <person name="Marcos A.T."/>
            <person name="Martin J."/>
            <person name="McCluskey K."/>
            <person name="Medina H.R."/>
            <person name="Miralles-Duran A."/>
            <person name="Miyazaki A."/>
            <person name="Munoz-Torres E."/>
            <person name="Oguiza J.A."/>
            <person name="Ohm R."/>
            <person name="Olmedo M."/>
            <person name="Orejas M."/>
            <person name="Ortiz-Castellanos L."/>
            <person name="Pisabarro A.G."/>
            <person name="Rodriguez-Romero J."/>
            <person name="Ruiz-Herrera J."/>
            <person name="Ruiz-Vazquez R."/>
            <person name="Sanz C."/>
            <person name="Schackwitz W."/>
            <person name="Schmutz J."/>
            <person name="Shahriari M."/>
            <person name="Shelest E."/>
            <person name="Silva-Franco F."/>
            <person name="Soanes D."/>
            <person name="Syed K."/>
            <person name="Tagua V.G."/>
            <person name="Talbot N.J."/>
            <person name="Thon M."/>
            <person name="De vries R.P."/>
            <person name="Wiebenga A."/>
            <person name="Yadav J.S."/>
            <person name="Braun E.L."/>
            <person name="Baker S."/>
            <person name="Garre V."/>
            <person name="Horwitz B."/>
            <person name="Torres-Martinez S."/>
            <person name="Idnurm A."/>
            <person name="Herrera-Estrella A."/>
            <person name="Gabaldon T."/>
            <person name="Grigoriev I.V."/>
        </authorList>
    </citation>
    <scope>NUCLEOTIDE SEQUENCE [LARGE SCALE GENOMIC DNA]</scope>
    <source>
        <strain evidence="2">NRRL 1555(-)</strain>
    </source>
</reference>
<sequence length="61" mass="7232">MKAAFTDMRKLFILRVYLLAIIKNLPNVSMAKKPIMYLDNYHCSADKIWFYNLIFASPLKF</sequence>
<dbReference type="InParanoid" id="A0A167KFN4"/>
<keyword evidence="2" id="KW-1185">Reference proteome</keyword>
<dbReference type="GeneID" id="28995070"/>
<evidence type="ECO:0000313" key="2">
    <source>
        <dbReference type="Proteomes" id="UP000077315"/>
    </source>
</evidence>
<gene>
    <name evidence="1" type="ORF">PHYBLDRAFT_160329</name>
</gene>
<name>A0A167KFN4_PHYB8</name>
<dbReference type="EMBL" id="KV440997">
    <property type="protein sequence ID" value="OAD67989.1"/>
    <property type="molecule type" value="Genomic_DNA"/>
</dbReference>
<proteinExistence type="predicted"/>
<evidence type="ECO:0000313" key="1">
    <source>
        <dbReference type="EMBL" id="OAD67989.1"/>
    </source>
</evidence>